<sequence>MQGAGLARGGSSPYFFLSYAHTPSHDSSGGDPNVWVKKLFDGLCEHIMGLTDLPRGAKVGFLDQKMSVGTKWTDELSMNLARCKVFVPLYSPRYFTSQQCGREWWAFSQRQVTQRARGGPARENTIIPALWVPVEPAQMPQVARDLQFNHAAFGQDYADEGFYGLTKLRYFRDEYERAVYRLAKEIVRVAGEAALEEGKISKEYESLPAAFGSDERPPEFDISVLACTRSDLPQGRKPDFYGDQPHDWNPYHPESTLPLGDHAAELVRTRNYKVNVGVLDESARMFHEGGPKAPGLMLLDRWALESQRSRELVGRLCGEQRPWISVMTPRHKDDVVTAERERELDELTYRTLVSRMTDRAGHYSANGSIRDLDSFGNELHRAVTSAVHYYWENVDTYPPEGPPSEPPRLRGPDLG</sequence>
<dbReference type="InterPro" id="IPR035897">
    <property type="entry name" value="Toll_tir_struct_dom_sf"/>
</dbReference>
<feature type="domain" description="TIR" evidence="2">
    <location>
        <begin position="15"/>
        <end position="132"/>
    </location>
</feature>
<dbReference type="Gene3D" id="3.40.50.10140">
    <property type="entry name" value="Toll/interleukin-1 receptor homology (TIR) domain"/>
    <property type="match status" value="1"/>
</dbReference>
<comment type="caution">
    <text evidence="3">The sequence shown here is derived from an EMBL/GenBank/DDBJ whole genome shotgun (WGS) entry which is preliminary data.</text>
</comment>
<dbReference type="InterPro" id="IPR000157">
    <property type="entry name" value="TIR_dom"/>
</dbReference>
<proteinExistence type="predicted"/>
<dbReference type="InterPro" id="IPR026367">
    <property type="entry name" value="FxsC_C"/>
</dbReference>
<dbReference type="InterPro" id="IPR047603">
    <property type="entry name" value="FxsC_N"/>
</dbReference>
<dbReference type="Proteomes" id="UP001550210">
    <property type="component" value="Unassembled WGS sequence"/>
</dbReference>
<dbReference type="RefSeq" id="WP_355391308.1">
    <property type="nucleotide sequence ID" value="NZ_JBEGHN010000045.1"/>
</dbReference>
<accession>A0ABV2UQH5</accession>
<organism evidence="3 4">
    <name type="scientific">Streptomyces ossamyceticus</name>
    <dbReference type="NCBI Taxonomy" id="249581"/>
    <lineage>
        <taxon>Bacteria</taxon>
        <taxon>Bacillati</taxon>
        <taxon>Actinomycetota</taxon>
        <taxon>Actinomycetes</taxon>
        <taxon>Kitasatosporales</taxon>
        <taxon>Streptomycetaceae</taxon>
        <taxon>Streptomyces</taxon>
    </lineage>
</organism>
<dbReference type="Pfam" id="PF13676">
    <property type="entry name" value="TIR_2"/>
    <property type="match status" value="1"/>
</dbReference>
<dbReference type="SUPFAM" id="SSF52200">
    <property type="entry name" value="Toll/Interleukin receptor TIR domain"/>
    <property type="match status" value="1"/>
</dbReference>
<evidence type="ECO:0000313" key="3">
    <source>
        <dbReference type="EMBL" id="MET9843442.1"/>
    </source>
</evidence>
<dbReference type="EMBL" id="JBEXPZ010000002">
    <property type="protein sequence ID" value="MET9843442.1"/>
    <property type="molecule type" value="Genomic_DNA"/>
</dbReference>
<keyword evidence="4" id="KW-1185">Reference proteome</keyword>
<dbReference type="NCBIfam" id="NF040588">
    <property type="entry name" value="FxsC_Nterm"/>
    <property type="match status" value="1"/>
</dbReference>
<evidence type="ECO:0000259" key="2">
    <source>
        <dbReference type="Pfam" id="PF13676"/>
    </source>
</evidence>
<evidence type="ECO:0000256" key="1">
    <source>
        <dbReference type="SAM" id="MobiDB-lite"/>
    </source>
</evidence>
<dbReference type="NCBIfam" id="TIGR04276">
    <property type="entry name" value="FxsC_Cterm"/>
    <property type="match status" value="1"/>
</dbReference>
<feature type="region of interest" description="Disordered" evidence="1">
    <location>
        <begin position="396"/>
        <end position="415"/>
    </location>
</feature>
<gene>
    <name evidence="3" type="ORF">ABZZ21_02445</name>
</gene>
<protein>
    <submittedName>
        <fullName evidence="3">TIR-like protein FxsC</fullName>
    </submittedName>
</protein>
<reference evidence="3 4" key="1">
    <citation type="submission" date="2024-06" db="EMBL/GenBank/DDBJ databases">
        <title>The Natural Products Discovery Center: Release of the First 8490 Sequenced Strains for Exploring Actinobacteria Biosynthetic Diversity.</title>
        <authorList>
            <person name="Kalkreuter E."/>
            <person name="Kautsar S.A."/>
            <person name="Yang D."/>
            <person name="Bader C.D."/>
            <person name="Teijaro C.N."/>
            <person name="Fluegel L."/>
            <person name="Davis C.M."/>
            <person name="Simpson J.R."/>
            <person name="Lauterbach L."/>
            <person name="Steele A.D."/>
            <person name="Gui C."/>
            <person name="Meng S."/>
            <person name="Li G."/>
            <person name="Viehrig K."/>
            <person name="Ye F."/>
            <person name="Su P."/>
            <person name="Kiefer A.F."/>
            <person name="Nichols A."/>
            <person name="Cepeda A.J."/>
            <person name="Yan W."/>
            <person name="Fan B."/>
            <person name="Jiang Y."/>
            <person name="Adhikari A."/>
            <person name="Zheng C.-J."/>
            <person name="Schuster L."/>
            <person name="Cowan T.M."/>
            <person name="Smanski M.J."/>
            <person name="Chevrette M.G."/>
            <person name="De Carvalho L.P.S."/>
            <person name="Shen B."/>
        </authorList>
    </citation>
    <scope>NUCLEOTIDE SEQUENCE [LARGE SCALE GENOMIC DNA]</scope>
    <source>
        <strain evidence="3 4">NPDC006434</strain>
    </source>
</reference>
<evidence type="ECO:0000313" key="4">
    <source>
        <dbReference type="Proteomes" id="UP001550210"/>
    </source>
</evidence>
<name>A0ABV2UQH5_9ACTN</name>